<dbReference type="Gene3D" id="3.40.1360.10">
    <property type="match status" value="1"/>
</dbReference>
<keyword evidence="1" id="KW-0240">DNA-directed RNA polymerase</keyword>
<evidence type="ECO:0000256" key="7">
    <source>
        <dbReference type="ARBA" id="ARBA00022771"/>
    </source>
</evidence>
<dbReference type="GO" id="GO:0003677">
    <property type="term" value="F:DNA binding"/>
    <property type="evidence" value="ECO:0007669"/>
    <property type="project" value="InterPro"/>
</dbReference>
<evidence type="ECO:0000256" key="9">
    <source>
        <dbReference type="ARBA" id="ARBA00023163"/>
    </source>
</evidence>
<dbReference type="GO" id="GO:1990077">
    <property type="term" value="C:primosome complex"/>
    <property type="evidence" value="ECO:0007669"/>
    <property type="project" value="UniProtKB-KW"/>
</dbReference>
<dbReference type="PANTHER" id="PTHR30313">
    <property type="entry name" value="DNA PRIMASE"/>
    <property type="match status" value="1"/>
</dbReference>
<dbReference type="InterPro" id="IPR002694">
    <property type="entry name" value="Znf_CHC2"/>
</dbReference>
<keyword evidence="5" id="KW-0235">DNA replication</keyword>
<dbReference type="GO" id="GO:0000428">
    <property type="term" value="C:DNA-directed RNA polymerase complex"/>
    <property type="evidence" value="ECO:0007669"/>
    <property type="project" value="UniProtKB-KW"/>
</dbReference>
<dbReference type="PANTHER" id="PTHR30313:SF2">
    <property type="entry name" value="DNA PRIMASE"/>
    <property type="match status" value="1"/>
</dbReference>
<evidence type="ECO:0000256" key="3">
    <source>
        <dbReference type="ARBA" id="ARBA00022679"/>
    </source>
</evidence>
<evidence type="ECO:0000259" key="10">
    <source>
        <dbReference type="SMART" id="SM00493"/>
    </source>
</evidence>
<keyword evidence="2" id="KW-0639">Primosome</keyword>
<evidence type="ECO:0000256" key="8">
    <source>
        <dbReference type="ARBA" id="ARBA00022833"/>
    </source>
</evidence>
<keyword evidence="3" id="KW-0808">Transferase</keyword>
<dbReference type="InterPro" id="IPR050219">
    <property type="entry name" value="DnaG_primase"/>
</dbReference>
<dbReference type="SUPFAM" id="SSF57783">
    <property type="entry name" value="Zinc beta-ribbon"/>
    <property type="match status" value="1"/>
</dbReference>
<evidence type="ECO:0000256" key="1">
    <source>
        <dbReference type="ARBA" id="ARBA00022478"/>
    </source>
</evidence>
<keyword evidence="6" id="KW-0479">Metal-binding</keyword>
<feature type="domain" description="Toprim" evidence="10">
    <location>
        <begin position="157"/>
        <end position="228"/>
    </location>
</feature>
<protein>
    <recommendedName>
        <fullName evidence="10">Toprim domain-containing protein</fullName>
    </recommendedName>
</protein>
<dbReference type="GO" id="GO:0006269">
    <property type="term" value="P:DNA replication, synthesis of primer"/>
    <property type="evidence" value="ECO:0007669"/>
    <property type="project" value="UniProtKB-KW"/>
</dbReference>
<keyword evidence="4" id="KW-0548">Nucleotidyltransferase</keyword>
<evidence type="ECO:0000313" key="11">
    <source>
        <dbReference type="EMBL" id="KKM19594.1"/>
    </source>
</evidence>
<reference evidence="11" key="1">
    <citation type="journal article" date="2015" name="Nature">
        <title>Complex archaea that bridge the gap between prokaryotes and eukaryotes.</title>
        <authorList>
            <person name="Spang A."/>
            <person name="Saw J.H."/>
            <person name="Jorgensen S.L."/>
            <person name="Zaremba-Niedzwiedzka K."/>
            <person name="Martijn J."/>
            <person name="Lind A.E."/>
            <person name="van Eijk R."/>
            <person name="Schleper C."/>
            <person name="Guy L."/>
            <person name="Ettema T.J."/>
        </authorList>
    </citation>
    <scope>NUCLEOTIDE SEQUENCE</scope>
</reference>
<gene>
    <name evidence="11" type="ORF">LCGC14_1654010</name>
</gene>
<proteinExistence type="predicted"/>
<comment type="caution">
    <text evidence="11">The sequence shown here is derived from an EMBL/GenBank/DDBJ whole genome shotgun (WGS) entry which is preliminary data.</text>
</comment>
<dbReference type="InterPro" id="IPR034151">
    <property type="entry name" value="TOPRIM_DnaG_bac"/>
</dbReference>
<dbReference type="SMART" id="SM00493">
    <property type="entry name" value="TOPRIM"/>
    <property type="match status" value="1"/>
</dbReference>
<sequence>MQILRETAKELEMRCPFHDDRHPSFYVSKGTGAWICHAGCGAGSFLELEQRLQTIDLDSSPRARAQTTQPESVDLGLSSLIERGFTPLMLERWGIAYNEDVKAIEIPCYTEANRFLGYIFKNAEGQKPKYRHPEGFPRSEFLFGARKLVEAGLDGAKEVFLVEGPLDAIWLQEAGFQAVAVLGTRLTQGQVDLLYRIRVHRTALCFDNDVPGKMATAVAVELLRSVGGMWVTMVALPERYKDIQEVPFADIPTVVEDRHLCINGRRLIPVGLERWFAHELGR</sequence>
<dbReference type="AlphaFoldDB" id="A0A0F9IIM0"/>
<dbReference type="SUPFAM" id="SSF56731">
    <property type="entry name" value="DNA primase core"/>
    <property type="match status" value="1"/>
</dbReference>
<name>A0A0F9IIM0_9ZZZZ</name>
<dbReference type="CDD" id="cd03364">
    <property type="entry name" value="TOPRIM_DnaG_primases"/>
    <property type="match status" value="1"/>
</dbReference>
<keyword evidence="7" id="KW-0863">Zinc-finger</keyword>
<dbReference type="Pfam" id="PF13155">
    <property type="entry name" value="Toprim_2"/>
    <property type="match status" value="1"/>
</dbReference>
<dbReference type="GO" id="GO:0005737">
    <property type="term" value="C:cytoplasm"/>
    <property type="evidence" value="ECO:0007669"/>
    <property type="project" value="TreeGrafter"/>
</dbReference>
<keyword evidence="8" id="KW-0862">Zinc</keyword>
<evidence type="ECO:0000256" key="4">
    <source>
        <dbReference type="ARBA" id="ARBA00022695"/>
    </source>
</evidence>
<evidence type="ECO:0000256" key="2">
    <source>
        <dbReference type="ARBA" id="ARBA00022515"/>
    </source>
</evidence>
<evidence type="ECO:0000256" key="5">
    <source>
        <dbReference type="ARBA" id="ARBA00022705"/>
    </source>
</evidence>
<evidence type="ECO:0000256" key="6">
    <source>
        <dbReference type="ARBA" id="ARBA00022723"/>
    </source>
</evidence>
<dbReference type="InterPro" id="IPR006171">
    <property type="entry name" value="TOPRIM_dom"/>
</dbReference>
<dbReference type="EMBL" id="LAZR01013951">
    <property type="protein sequence ID" value="KKM19594.1"/>
    <property type="molecule type" value="Genomic_DNA"/>
</dbReference>
<keyword evidence="9" id="KW-0804">Transcription</keyword>
<dbReference type="GO" id="GO:0008270">
    <property type="term" value="F:zinc ion binding"/>
    <property type="evidence" value="ECO:0007669"/>
    <property type="project" value="UniProtKB-KW"/>
</dbReference>
<organism evidence="11">
    <name type="scientific">marine sediment metagenome</name>
    <dbReference type="NCBI Taxonomy" id="412755"/>
    <lineage>
        <taxon>unclassified sequences</taxon>
        <taxon>metagenomes</taxon>
        <taxon>ecological metagenomes</taxon>
    </lineage>
</organism>
<accession>A0A0F9IIM0</accession>
<dbReference type="GO" id="GO:0003899">
    <property type="term" value="F:DNA-directed RNA polymerase activity"/>
    <property type="evidence" value="ECO:0007669"/>
    <property type="project" value="InterPro"/>
</dbReference>
<dbReference type="Gene3D" id="3.90.580.10">
    <property type="entry name" value="Zinc finger, CHC2-type domain"/>
    <property type="match status" value="1"/>
</dbReference>
<dbReference type="InterPro" id="IPR036977">
    <property type="entry name" value="DNA_primase_Znf_CHC2"/>
</dbReference>
<dbReference type="Pfam" id="PF01807">
    <property type="entry name" value="Zn_ribbon_DnaG"/>
    <property type="match status" value="1"/>
</dbReference>